<evidence type="ECO:0000256" key="1">
    <source>
        <dbReference type="SAM" id="MobiDB-lite"/>
    </source>
</evidence>
<protein>
    <submittedName>
        <fullName evidence="2">Uncharacterized protein</fullName>
    </submittedName>
</protein>
<gene>
    <name evidence="2" type="ORF">LTR25_011056</name>
</gene>
<organism evidence="2 3">
    <name type="scientific">Vermiconidia calcicola</name>
    <dbReference type="NCBI Taxonomy" id="1690605"/>
    <lineage>
        <taxon>Eukaryota</taxon>
        <taxon>Fungi</taxon>
        <taxon>Dikarya</taxon>
        <taxon>Ascomycota</taxon>
        <taxon>Pezizomycotina</taxon>
        <taxon>Dothideomycetes</taxon>
        <taxon>Dothideomycetidae</taxon>
        <taxon>Mycosphaerellales</taxon>
        <taxon>Extremaceae</taxon>
        <taxon>Vermiconidia</taxon>
    </lineage>
</organism>
<keyword evidence="3" id="KW-1185">Reference proteome</keyword>
<dbReference type="Proteomes" id="UP001345827">
    <property type="component" value="Unassembled WGS sequence"/>
</dbReference>
<feature type="region of interest" description="Disordered" evidence="1">
    <location>
        <begin position="1"/>
        <end position="114"/>
    </location>
</feature>
<proteinExistence type="predicted"/>
<evidence type="ECO:0000313" key="2">
    <source>
        <dbReference type="EMBL" id="KAK5527577.1"/>
    </source>
</evidence>
<feature type="compositionally biased region" description="Acidic residues" evidence="1">
    <location>
        <begin position="72"/>
        <end position="114"/>
    </location>
</feature>
<comment type="caution">
    <text evidence="2">The sequence shown here is derived from an EMBL/GenBank/DDBJ whole genome shotgun (WGS) entry which is preliminary data.</text>
</comment>
<accession>A0AAV9PT33</accession>
<reference evidence="2 3" key="1">
    <citation type="submission" date="2023-06" db="EMBL/GenBank/DDBJ databases">
        <title>Black Yeasts Isolated from many extreme environments.</title>
        <authorList>
            <person name="Coleine C."/>
            <person name="Stajich J.E."/>
            <person name="Selbmann L."/>
        </authorList>
    </citation>
    <scope>NUCLEOTIDE SEQUENCE [LARGE SCALE GENOMIC DNA]</scope>
    <source>
        <strain evidence="2 3">CCFEE 5887</strain>
    </source>
</reference>
<dbReference type="EMBL" id="JAXLQG010000042">
    <property type="protein sequence ID" value="KAK5527577.1"/>
    <property type="molecule type" value="Genomic_DNA"/>
</dbReference>
<sequence>MVNPGTSSRVEELPRSSRLSSEIEADYDTARGLDQEEPRSQLGKDTEIQANVEQPIDREEIEEGGVEKNKEIDEEEEEAEREIVAEEEEADQEEVEQEEVEQEEVEQEEVEQEE</sequence>
<feature type="compositionally biased region" description="Basic and acidic residues" evidence="1">
    <location>
        <begin position="28"/>
        <end position="47"/>
    </location>
</feature>
<dbReference type="AlphaFoldDB" id="A0AAV9PT33"/>
<feature type="non-terminal residue" evidence="2">
    <location>
        <position position="114"/>
    </location>
</feature>
<name>A0AAV9PT33_9PEZI</name>
<evidence type="ECO:0000313" key="3">
    <source>
        <dbReference type="Proteomes" id="UP001345827"/>
    </source>
</evidence>